<feature type="modified residue" description="4-aspartylphosphate" evidence="3">
    <location>
        <position position="55"/>
    </location>
</feature>
<dbReference type="Pfam" id="PF00072">
    <property type="entry name" value="Response_reg"/>
    <property type="match status" value="1"/>
</dbReference>
<dbReference type="PANTHER" id="PTHR33525:SF6">
    <property type="entry name" value="HDOD DOMAIN-CONTAINING PROTEIN"/>
    <property type="match status" value="1"/>
</dbReference>
<dbReference type="SUPFAM" id="SSF52172">
    <property type="entry name" value="CheY-like"/>
    <property type="match status" value="1"/>
</dbReference>
<dbReference type="SUPFAM" id="SSF109604">
    <property type="entry name" value="HD-domain/PDEase-like"/>
    <property type="match status" value="1"/>
</dbReference>
<dbReference type="InterPro" id="IPR014626">
    <property type="entry name" value="Sig_transdc_resp-reg_put"/>
</dbReference>
<keyword evidence="3" id="KW-0597">Phosphoprotein</keyword>
<dbReference type="InterPro" id="IPR001789">
    <property type="entry name" value="Sig_transdc_resp-reg_receiver"/>
</dbReference>
<feature type="domain" description="Response regulatory" evidence="4">
    <location>
        <begin position="4"/>
        <end position="119"/>
    </location>
</feature>
<comment type="caution">
    <text evidence="6">The sequence shown here is derived from an EMBL/GenBank/DDBJ whole genome shotgun (WGS) entry which is preliminary data.</text>
</comment>
<evidence type="ECO:0000313" key="7">
    <source>
        <dbReference type="Proteomes" id="UP000282654"/>
    </source>
</evidence>
<comment type="function">
    <text evidence="2">May play the central regulatory role in sporulation. It may be an element of the effector pathway responsible for the activation of sporulation genes in response to nutritional stress. Spo0A may act in concert with spo0H (a sigma factor) to control the expression of some genes that are critical to the sporulation process.</text>
</comment>
<protein>
    <recommendedName>
        <fullName evidence="1">Stage 0 sporulation protein A homolog</fullName>
    </recommendedName>
</protein>
<evidence type="ECO:0000256" key="2">
    <source>
        <dbReference type="ARBA" id="ARBA00024867"/>
    </source>
</evidence>
<accession>A0A3N5ACV6</accession>
<dbReference type="PROSITE" id="PS50110">
    <property type="entry name" value="RESPONSE_REGULATORY"/>
    <property type="match status" value="1"/>
</dbReference>
<dbReference type="PIRSF" id="PIRSF036883">
    <property type="entry name" value="RR_HD-GYP_mod"/>
    <property type="match status" value="1"/>
</dbReference>
<dbReference type="PANTHER" id="PTHR33525">
    <property type="match status" value="1"/>
</dbReference>
<dbReference type="GO" id="GO:0000160">
    <property type="term" value="P:phosphorelay signal transduction system"/>
    <property type="evidence" value="ECO:0007669"/>
    <property type="project" value="InterPro"/>
</dbReference>
<keyword evidence="6" id="KW-0808">Transferase</keyword>
<keyword evidence="7" id="KW-1185">Reference proteome</keyword>
<dbReference type="EMBL" id="RKRE01000003">
    <property type="protein sequence ID" value="RPF42716.1"/>
    <property type="molecule type" value="Genomic_DNA"/>
</dbReference>
<evidence type="ECO:0000259" key="4">
    <source>
        <dbReference type="PROSITE" id="PS50110"/>
    </source>
</evidence>
<evidence type="ECO:0000313" key="6">
    <source>
        <dbReference type="EMBL" id="RPF42716.1"/>
    </source>
</evidence>
<proteinExistence type="predicted"/>
<dbReference type="SMART" id="SM00471">
    <property type="entry name" value="HDc"/>
    <property type="match status" value="1"/>
</dbReference>
<dbReference type="InterPro" id="IPR011006">
    <property type="entry name" value="CheY-like_superfamily"/>
</dbReference>
<dbReference type="NCBIfam" id="TIGR00277">
    <property type="entry name" value="HDIG"/>
    <property type="match status" value="1"/>
</dbReference>
<name>A0A3N5ACV6_9THEO</name>
<dbReference type="OrthoDB" id="9788446at2"/>
<gene>
    <name evidence="6" type="ORF">EDD75_1826</name>
</gene>
<dbReference type="InterPro" id="IPR013976">
    <property type="entry name" value="HDOD"/>
</dbReference>
<dbReference type="Gene3D" id="3.40.50.2300">
    <property type="match status" value="1"/>
</dbReference>
<reference evidence="6 7" key="1">
    <citation type="submission" date="2018-11" db="EMBL/GenBank/DDBJ databases">
        <title>Genomic Encyclopedia of Type Strains, Phase IV (KMG-IV): sequencing the most valuable type-strain genomes for metagenomic binning, comparative biology and taxonomic classification.</title>
        <authorList>
            <person name="Goeker M."/>
        </authorList>
    </citation>
    <scope>NUCLEOTIDE SEQUENCE [LARGE SCALE GENOMIC DNA]</scope>
    <source>
        <strain evidence="6 7">DSM 102936</strain>
    </source>
</reference>
<dbReference type="InterPro" id="IPR006675">
    <property type="entry name" value="HDIG_dom"/>
</dbReference>
<dbReference type="SMART" id="SM00448">
    <property type="entry name" value="REC"/>
    <property type="match status" value="1"/>
</dbReference>
<dbReference type="Proteomes" id="UP000282654">
    <property type="component" value="Unassembled WGS sequence"/>
</dbReference>
<dbReference type="InterPro" id="IPR052340">
    <property type="entry name" value="RNase_Y/CdgJ"/>
</dbReference>
<dbReference type="PROSITE" id="PS51833">
    <property type="entry name" value="HDOD"/>
    <property type="match status" value="1"/>
</dbReference>
<dbReference type="CDD" id="cd17569">
    <property type="entry name" value="REC_HupR-like"/>
    <property type="match status" value="1"/>
</dbReference>
<dbReference type="CDD" id="cd00077">
    <property type="entry name" value="HDc"/>
    <property type="match status" value="1"/>
</dbReference>
<dbReference type="Pfam" id="PF08668">
    <property type="entry name" value="HDOD"/>
    <property type="match status" value="1"/>
</dbReference>
<dbReference type="InterPro" id="IPR003607">
    <property type="entry name" value="HD/PDEase_dom"/>
</dbReference>
<dbReference type="RefSeq" id="WP_123931261.1">
    <property type="nucleotide sequence ID" value="NZ_RKRE01000003.1"/>
</dbReference>
<sequence>MKRAILFVDDEPNVIDGLRRMLRNMRDRWEMYFAGSGEEALKILETTPIDVIVADMRMPQMDGATLLARVQERYPHVVRIMLTGHSDKEMTLRSTKSAHQFLAKPCDGETLRYTIERTCQLRELLRDEKLLQVVTGITVLPSLPSLYRELIREMEAPNASLKKIGEIVAQDMAMTAKVLQLVNSAFFGLPQRVTNPVQAVTLLGLNNLRPLVLYIHLFEAFETTPGSGRVIEALWEHSVAVGSLAREIARLEKADREVTDEALTAGLLHDIGKLLLLRLPDCCEKLKGLADREGDWSPADEYALIGTSHAELGAYLLGLWGIADTVVEAVAFHHQPGNSVADRFTVLTAVHVANGLVKEGDCSLQTVDLDYLRRLGLEQKVTRWAELCREIKGGQAR</sequence>
<evidence type="ECO:0000256" key="3">
    <source>
        <dbReference type="PROSITE-ProRule" id="PRU00169"/>
    </source>
</evidence>
<organism evidence="6 7">
    <name type="scientific">Thermodesulfitimonas autotrophica</name>
    <dbReference type="NCBI Taxonomy" id="1894989"/>
    <lineage>
        <taxon>Bacteria</taxon>
        <taxon>Bacillati</taxon>
        <taxon>Bacillota</taxon>
        <taxon>Clostridia</taxon>
        <taxon>Thermoanaerobacterales</taxon>
        <taxon>Thermoanaerobacteraceae</taxon>
        <taxon>Thermodesulfitimonas</taxon>
    </lineage>
</organism>
<dbReference type="AlphaFoldDB" id="A0A3N5ACV6"/>
<dbReference type="Gene3D" id="1.10.3210.10">
    <property type="entry name" value="Hypothetical protein af1432"/>
    <property type="match status" value="1"/>
</dbReference>
<evidence type="ECO:0000256" key="1">
    <source>
        <dbReference type="ARBA" id="ARBA00018672"/>
    </source>
</evidence>
<dbReference type="GO" id="GO:0016740">
    <property type="term" value="F:transferase activity"/>
    <property type="evidence" value="ECO:0007669"/>
    <property type="project" value="UniProtKB-KW"/>
</dbReference>
<evidence type="ECO:0000259" key="5">
    <source>
        <dbReference type="PROSITE" id="PS51833"/>
    </source>
</evidence>
<feature type="domain" description="HDOD" evidence="5">
    <location>
        <begin position="140"/>
        <end position="336"/>
    </location>
</feature>